<protein>
    <recommendedName>
        <fullName evidence="7">UDP-N-acetylmuramyl-tripeptide synthetase</fullName>
        <ecNumber evidence="7">6.3.2.-</ecNumber>
    </recommendedName>
    <alternativeName>
        <fullName evidence="7">UDP-MurNAc-tripeptide synthetase</fullName>
    </alternativeName>
</protein>
<feature type="domain" description="Mur ligase N-terminal catalytic" evidence="9">
    <location>
        <begin position="26"/>
        <end position="78"/>
    </location>
</feature>
<feature type="binding site" evidence="7">
    <location>
        <position position="185"/>
    </location>
    <ligand>
        <name>UDP-N-acetyl-alpha-D-muramoyl-L-alanyl-D-glutamate</name>
        <dbReference type="ChEBI" id="CHEBI:83900"/>
    </ligand>
</feature>
<feature type="modified residue" description="N6-carboxylysine" evidence="7">
    <location>
        <position position="217"/>
    </location>
</feature>
<keyword evidence="6 7" id="KW-0961">Cell wall biogenesis/degradation</keyword>
<comment type="similarity">
    <text evidence="1 7">Belongs to the MurCDEF family. MurE subfamily.</text>
</comment>
<proteinExistence type="inferred from homology"/>
<dbReference type="NCBIfam" id="NF001126">
    <property type="entry name" value="PRK00139.1-4"/>
    <property type="match status" value="1"/>
</dbReference>
<evidence type="ECO:0000256" key="2">
    <source>
        <dbReference type="ARBA" id="ARBA00022618"/>
    </source>
</evidence>
<feature type="binding site" evidence="7">
    <location>
        <begin position="150"/>
        <end position="151"/>
    </location>
    <ligand>
        <name>UDP-N-acetyl-alpha-D-muramoyl-L-alanyl-D-glutamate</name>
        <dbReference type="ChEBI" id="CHEBI:83900"/>
    </ligand>
</feature>
<dbReference type="InterPro" id="IPR036565">
    <property type="entry name" value="Mur-like_cat_sf"/>
</dbReference>
<dbReference type="Pfam" id="PF01225">
    <property type="entry name" value="Mur_ligase"/>
    <property type="match status" value="1"/>
</dbReference>
<reference evidence="12 13" key="1">
    <citation type="submission" date="2024-07" db="EMBL/GenBank/DDBJ databases">
        <title>Draft Genome Sequence of Ferrimicrobium acidiphilum Strain YE2023, Isolated from a Pulp of Bioleach Reactor.</title>
        <authorList>
            <person name="Elkina Y.A."/>
            <person name="Bulaeva A.G."/>
            <person name="Beletsky A.V."/>
            <person name="Mardanov A.V."/>
        </authorList>
    </citation>
    <scope>NUCLEOTIDE SEQUENCE [LARGE SCALE GENOMIC DNA]</scope>
    <source>
        <strain evidence="12 13">YE2023</strain>
    </source>
</reference>
<keyword evidence="3 7" id="KW-0133">Cell shape</keyword>
<comment type="caution">
    <text evidence="7">Lacks conserved residue(s) required for the propagation of feature annotation.</text>
</comment>
<keyword evidence="7" id="KW-0963">Cytoplasm</keyword>
<dbReference type="EC" id="6.3.2.-" evidence="7"/>
<dbReference type="EMBL" id="JBFSHR010000020">
    <property type="protein sequence ID" value="MEX6429611.1"/>
    <property type="molecule type" value="Genomic_DNA"/>
</dbReference>
<sequence>MPRLGELAQLLPSAQLIGESVALEDLTLDSREVRPGSLFCATRGTRFDGHSFIDDAVASGAAAVMVAHPVSVQIPQLVVPSVRHAIGRVASYFFGDPSRSLEVIGITGTNGKTTTSYLVESVLNRSDRNVGLIGTIESRFAGLNRPSIYTTPEAPDLHRLLADMLRDGTQSVVMEVSSHGIDQHRIDSMRFEIAVFTNLSPEHLDYHGTMEQYYYTKARLFVPGLSNAAVIGTDTEWGRRLASQVSIDHVTYGPDPENDFVVSDIELVPEGTRFQLRHGRHTTRLTVPILGAHNAYNAAAAVAVGHLLGLDATEIYAGIENCHSVAGRFESIVLGQEFRVVVDYAHTPDAIRSLIETVRLQSPGGRVILVAGARGRRDRLKRPELGRAAAMSDLAILTADNPGDEEPAEIVAQLLAGTLDVATPPMVVELDRRRAITLAINEAGRGDTVLIVGRGHEQSLRVGSEVVYLDDREVARSAVAARIGI</sequence>
<dbReference type="InterPro" id="IPR004101">
    <property type="entry name" value="Mur_ligase_C"/>
</dbReference>
<dbReference type="Proteomes" id="UP001560267">
    <property type="component" value="Unassembled WGS sequence"/>
</dbReference>
<dbReference type="NCBIfam" id="TIGR01085">
    <property type="entry name" value="murE"/>
    <property type="match status" value="1"/>
</dbReference>
<dbReference type="HAMAP" id="MF_00208">
    <property type="entry name" value="MurE"/>
    <property type="match status" value="1"/>
</dbReference>
<dbReference type="Gene3D" id="3.40.1190.10">
    <property type="entry name" value="Mur-like, catalytic domain"/>
    <property type="match status" value="1"/>
</dbReference>
<keyword evidence="7" id="KW-0547">Nucleotide-binding</keyword>
<organism evidence="12 13">
    <name type="scientific">Ferrimicrobium acidiphilum</name>
    <dbReference type="NCBI Taxonomy" id="121039"/>
    <lineage>
        <taxon>Bacteria</taxon>
        <taxon>Bacillati</taxon>
        <taxon>Actinomycetota</taxon>
        <taxon>Acidimicrobiia</taxon>
        <taxon>Acidimicrobiales</taxon>
        <taxon>Acidimicrobiaceae</taxon>
        <taxon>Ferrimicrobium</taxon>
    </lineage>
</organism>
<dbReference type="Pfam" id="PF08245">
    <property type="entry name" value="Mur_ligase_M"/>
    <property type="match status" value="1"/>
</dbReference>
<dbReference type="Gene3D" id="3.90.190.20">
    <property type="entry name" value="Mur ligase, C-terminal domain"/>
    <property type="match status" value="1"/>
</dbReference>
<feature type="domain" description="Mur ligase central" evidence="11">
    <location>
        <begin position="106"/>
        <end position="304"/>
    </location>
</feature>
<keyword evidence="2 7" id="KW-0132">Cell division</keyword>
<evidence type="ECO:0000313" key="12">
    <source>
        <dbReference type="EMBL" id="MEX6429611.1"/>
    </source>
</evidence>
<comment type="cofactor">
    <cofactor evidence="7">
        <name>Mg(2+)</name>
        <dbReference type="ChEBI" id="CHEBI:18420"/>
    </cofactor>
</comment>
<dbReference type="InterPro" id="IPR005761">
    <property type="entry name" value="UDP-N-AcMur-Glu-dNH2Pim_ligase"/>
</dbReference>
<evidence type="ECO:0000313" key="13">
    <source>
        <dbReference type="Proteomes" id="UP001560267"/>
    </source>
</evidence>
<evidence type="ECO:0000256" key="7">
    <source>
        <dbReference type="HAMAP-Rule" id="MF_00208"/>
    </source>
</evidence>
<evidence type="ECO:0000259" key="9">
    <source>
        <dbReference type="Pfam" id="PF01225"/>
    </source>
</evidence>
<gene>
    <name evidence="7" type="primary">murE</name>
    <name evidence="12" type="ORF">AB6A68_07125</name>
</gene>
<dbReference type="InterPro" id="IPR035911">
    <property type="entry name" value="MurE/MurF_N"/>
</dbReference>
<dbReference type="Pfam" id="PF02875">
    <property type="entry name" value="Mur_ligase_C"/>
    <property type="match status" value="1"/>
</dbReference>
<comment type="pathway">
    <text evidence="7 8">Cell wall biogenesis; peptidoglycan biosynthesis.</text>
</comment>
<comment type="PTM">
    <text evidence="7">Carboxylation is probably crucial for Mg(2+) binding and, consequently, for the gamma-phosphate positioning of ATP.</text>
</comment>
<comment type="subcellular location">
    <subcellularLocation>
        <location evidence="7 8">Cytoplasm</location>
    </subcellularLocation>
</comment>
<dbReference type="SUPFAM" id="SSF53623">
    <property type="entry name" value="MurD-like peptide ligases, catalytic domain"/>
    <property type="match status" value="1"/>
</dbReference>
<dbReference type="InterPro" id="IPR036615">
    <property type="entry name" value="Mur_ligase_C_dom_sf"/>
</dbReference>
<feature type="binding site" evidence="7">
    <location>
        <begin position="108"/>
        <end position="114"/>
    </location>
    <ligand>
        <name>ATP</name>
        <dbReference type="ChEBI" id="CHEBI:30616"/>
    </ligand>
</feature>
<keyword evidence="5 7" id="KW-0131">Cell cycle</keyword>
<dbReference type="SUPFAM" id="SSF63418">
    <property type="entry name" value="MurE/MurF N-terminal domain"/>
    <property type="match status" value="1"/>
</dbReference>
<feature type="binding site" evidence="7">
    <location>
        <position position="28"/>
    </location>
    <ligand>
        <name>UDP-N-acetyl-alpha-D-muramoyl-L-alanyl-D-glutamate</name>
        <dbReference type="ChEBI" id="CHEBI:83900"/>
    </ligand>
</feature>
<evidence type="ECO:0000256" key="4">
    <source>
        <dbReference type="ARBA" id="ARBA00022984"/>
    </source>
</evidence>
<dbReference type="Gene3D" id="3.40.1390.10">
    <property type="entry name" value="MurE/MurF, N-terminal domain"/>
    <property type="match status" value="1"/>
</dbReference>
<evidence type="ECO:0000259" key="10">
    <source>
        <dbReference type="Pfam" id="PF02875"/>
    </source>
</evidence>
<evidence type="ECO:0000259" key="11">
    <source>
        <dbReference type="Pfam" id="PF08245"/>
    </source>
</evidence>
<evidence type="ECO:0000256" key="5">
    <source>
        <dbReference type="ARBA" id="ARBA00023306"/>
    </source>
</evidence>
<evidence type="ECO:0000256" key="1">
    <source>
        <dbReference type="ARBA" id="ARBA00005898"/>
    </source>
</evidence>
<dbReference type="SUPFAM" id="SSF53244">
    <property type="entry name" value="MurD-like peptide ligases, peptide-binding domain"/>
    <property type="match status" value="1"/>
</dbReference>
<dbReference type="InterPro" id="IPR000713">
    <property type="entry name" value="Mur_ligase_N"/>
</dbReference>
<dbReference type="PANTHER" id="PTHR23135:SF4">
    <property type="entry name" value="UDP-N-ACETYLMURAMOYL-L-ALANYL-D-GLUTAMATE--2,6-DIAMINOPIMELATE LIGASE MURE HOMOLOG, CHLOROPLASTIC"/>
    <property type="match status" value="1"/>
</dbReference>
<keyword evidence="7" id="KW-0067">ATP-binding</keyword>
<accession>A0ABV3Y3P9</accession>
<feature type="binding site" evidence="7">
    <location>
        <position position="30"/>
    </location>
    <ligand>
        <name>UDP-N-acetyl-alpha-D-muramoyl-L-alanyl-D-glutamate</name>
        <dbReference type="ChEBI" id="CHEBI:83900"/>
    </ligand>
</feature>
<comment type="caution">
    <text evidence="12">The sequence shown here is derived from an EMBL/GenBank/DDBJ whole genome shotgun (WGS) entry which is preliminary data.</text>
</comment>
<keyword evidence="13" id="KW-1185">Reference proteome</keyword>
<feature type="domain" description="Mur ligase C-terminal" evidence="10">
    <location>
        <begin position="327"/>
        <end position="455"/>
    </location>
</feature>
<feature type="binding site" evidence="7">
    <location>
        <position position="177"/>
    </location>
    <ligand>
        <name>UDP-N-acetyl-alpha-D-muramoyl-L-alanyl-D-glutamate</name>
        <dbReference type="ChEBI" id="CHEBI:83900"/>
    </ligand>
</feature>
<evidence type="ECO:0000256" key="8">
    <source>
        <dbReference type="RuleBase" id="RU004135"/>
    </source>
</evidence>
<evidence type="ECO:0000256" key="6">
    <source>
        <dbReference type="ARBA" id="ARBA00023316"/>
    </source>
</evidence>
<keyword evidence="4 7" id="KW-0573">Peptidoglycan synthesis</keyword>
<dbReference type="PANTHER" id="PTHR23135">
    <property type="entry name" value="MUR LIGASE FAMILY MEMBER"/>
    <property type="match status" value="1"/>
</dbReference>
<name>A0ABV3Y3P9_9ACTN</name>
<dbReference type="GO" id="GO:0008765">
    <property type="term" value="F:UDP-N-acetylmuramoylalanyl-D-glutamate-2,6-diaminopimelate ligase activity"/>
    <property type="evidence" value="ECO:0007669"/>
    <property type="project" value="UniProtKB-EC"/>
</dbReference>
<dbReference type="InterPro" id="IPR013221">
    <property type="entry name" value="Mur_ligase_cen"/>
</dbReference>
<keyword evidence="7 12" id="KW-0436">Ligase</keyword>
<feature type="binding site" evidence="7">
    <location>
        <position position="183"/>
    </location>
    <ligand>
        <name>UDP-N-acetyl-alpha-D-muramoyl-L-alanyl-D-glutamate</name>
        <dbReference type="ChEBI" id="CHEBI:83900"/>
    </ligand>
</feature>
<comment type="function">
    <text evidence="7">Catalyzes the addition of an amino acid to the nucleotide precursor UDP-N-acetylmuramoyl-L-alanyl-D-glutamate (UMAG) in the biosynthesis of bacterial cell-wall peptidoglycan.</text>
</comment>
<evidence type="ECO:0000256" key="3">
    <source>
        <dbReference type="ARBA" id="ARBA00022960"/>
    </source>
</evidence>
<keyword evidence="7" id="KW-0460">Magnesium</keyword>